<reference evidence="1 2" key="1">
    <citation type="submission" date="2024-06" db="EMBL/GenBank/DDBJ databases">
        <title>Thioclava kandeliae sp. nov. from a rhizosphere soil sample of Kandelia candel in a mangrove.</title>
        <authorList>
            <person name="Mu T."/>
        </authorList>
    </citation>
    <scope>NUCLEOTIDE SEQUENCE [LARGE SCALE GENOMIC DNA]</scope>
    <source>
        <strain evidence="1 2">CPCC 100088</strain>
    </source>
</reference>
<dbReference type="EMBL" id="JAYWLC010000004">
    <property type="protein sequence ID" value="MER5171614.1"/>
    <property type="molecule type" value="Genomic_DNA"/>
</dbReference>
<sequence length="108" mass="11667">MNMDTHYVSASALKDIGAYSGPKATILRLTFADGDRLDTICDTKRAEVLQEVDAAMMKGAPEKFLFLDAFAVWHVDQSPDSAASLMAAFNKMLTAGAQASMTAFSERV</sequence>
<accession>A0ABV1SGH9</accession>
<comment type="caution">
    <text evidence="1">The sequence shown here is derived from an EMBL/GenBank/DDBJ whole genome shotgun (WGS) entry which is preliminary data.</text>
</comment>
<evidence type="ECO:0000313" key="1">
    <source>
        <dbReference type="EMBL" id="MER5171614.1"/>
    </source>
</evidence>
<gene>
    <name evidence="1" type="ORF">VSX56_07475</name>
</gene>
<name>A0ABV1SGH9_9RHOB</name>
<dbReference type="RefSeq" id="WP_350936081.1">
    <property type="nucleotide sequence ID" value="NZ_JAYWLC010000004.1"/>
</dbReference>
<protein>
    <submittedName>
        <fullName evidence="1">Uncharacterized protein</fullName>
    </submittedName>
</protein>
<evidence type="ECO:0000313" key="2">
    <source>
        <dbReference type="Proteomes" id="UP001438953"/>
    </source>
</evidence>
<proteinExistence type="predicted"/>
<dbReference type="Proteomes" id="UP001438953">
    <property type="component" value="Unassembled WGS sequence"/>
</dbReference>
<keyword evidence="2" id="KW-1185">Reference proteome</keyword>
<organism evidence="1 2">
    <name type="scientific">Thioclava kandeliae</name>
    <dbReference type="NCBI Taxonomy" id="3070818"/>
    <lineage>
        <taxon>Bacteria</taxon>
        <taxon>Pseudomonadati</taxon>
        <taxon>Pseudomonadota</taxon>
        <taxon>Alphaproteobacteria</taxon>
        <taxon>Rhodobacterales</taxon>
        <taxon>Paracoccaceae</taxon>
        <taxon>Thioclava</taxon>
    </lineage>
</organism>